<dbReference type="AlphaFoldDB" id="A3M0L5"/>
<dbReference type="InterPro" id="IPR056840">
    <property type="entry name" value="HEAT_IPO9_central"/>
</dbReference>
<feature type="domain" description="Importin N-terminal" evidence="6">
    <location>
        <begin position="23"/>
        <end position="101"/>
    </location>
</feature>
<dbReference type="GO" id="GO:0005635">
    <property type="term" value="C:nuclear envelope"/>
    <property type="evidence" value="ECO:0007669"/>
    <property type="project" value="TreeGrafter"/>
</dbReference>
<dbReference type="GeneID" id="4840852"/>
<keyword evidence="4" id="KW-0539">Nucleus</keyword>
<evidence type="ECO:0000256" key="1">
    <source>
        <dbReference type="ARBA" id="ARBA00004123"/>
    </source>
</evidence>
<dbReference type="Gene3D" id="1.25.10.10">
    <property type="entry name" value="Leucine-rich Repeat Variant"/>
    <property type="match status" value="1"/>
</dbReference>
<dbReference type="PANTHER" id="PTHR10997:SF9">
    <property type="entry name" value="IMPORTIN-9"/>
    <property type="match status" value="1"/>
</dbReference>
<dbReference type="Proteomes" id="UP000002258">
    <property type="component" value="Chromosome 8"/>
</dbReference>
<evidence type="ECO:0000256" key="3">
    <source>
        <dbReference type="ARBA" id="ARBA00022927"/>
    </source>
</evidence>
<dbReference type="RefSeq" id="XP_001386756.2">
    <property type="nucleotide sequence ID" value="XM_001386719.1"/>
</dbReference>
<dbReference type="KEGG" id="pic:PICST_79723"/>
<dbReference type="SMART" id="SM00913">
    <property type="entry name" value="IBN_N"/>
    <property type="match status" value="1"/>
</dbReference>
<evidence type="ECO:0000256" key="2">
    <source>
        <dbReference type="ARBA" id="ARBA00022448"/>
    </source>
</evidence>
<dbReference type="OMA" id="NPDQYTI"/>
<dbReference type="STRING" id="322104.A3M0L5"/>
<sequence length="1040" mass="115925">MSEALLNLVVLQNSPDNNIRTQAELNFNTAVSTDPSQAAYELIQSAVSTELPLDLRQSCLIHLKRLVPRFWSIAFQQFTGPPVSQELKTAIRQQLIDVAVTSNESKLRSASAYAIVQIASADYPDEWPDLLNKLYAAATSDSSEVAIIGGLTVLNDLFDDLITEDQFWEGGVGSEITKHILQLLDSDNLSSATKTMAMKLYQSIAATLESPEAYSSEERKNWALHHINTSIPLFISVLEKSQRTFNTQNQPVNLSELNYRSYLYKILGSFVGNFSKRISAEYKRSILSFALEDLGFVAHLYKQLIVEENESVSVQTTAELNEPISVFNNLFNDLFQAINAIQHSLSIKSLSQLTTPAFVSNLITVTMLPKETISEYEADINNYVTDVTGLSSAMSVRDSINELLSEINSIDAKEIFTEVSAFICTGGASDWRVTESYLFLAESLFQNEDAEIVDSGVSITDILSGITRNISYEQSLVTSRCFLLLPKFFEKFESTISAQTFGTKAFSDMVAFASQLSNSDSNNFIKFSALISCTYYKNLIDIADNLDQNSKKEAQSSVFKLAASLIEESEEDGLPPLLEAITFAINIDPYHASTLYIDEGVNVIDIIFKITFKDAANVQLIVDSAESLSTLLKNISIQDYMVSCEKSLPFIFDLMNKEIAKGYIEYTPELYLSLELLSIIIDSVPESEEGLPSQIFFYAFPALKKLILLTGDNQILQSSGEVFNNLLKRASKHFLDYVDPETKASGVDSLLTIIYKFLSPTLSDSAANNCGTIILSFITQFESYLSSEFLSQILEATVKRLIIAKEAVTIENLIQVFCQLVLNNAADMINFLSNNINLQDPQTGEQKTGLSFILPIWFESFEVTRGYEKIKQNALALGKIFSLGDSRIENLIVNGDIIPYEGDLIITRSMAKAMPDQFTQVPASLKILKLLVGELDFQSQQPNADDYLPEPVEGEEGGEDEGWEDMADIGVPNFEKLKSYVDSDREDDDLDDQKGDEGLKNILSQFFKECTGKNLGHFSKFYEMLSDEEKKVISENVIFQ</sequence>
<evidence type="ECO:0000256" key="5">
    <source>
        <dbReference type="SAM" id="MobiDB-lite"/>
    </source>
</evidence>
<evidence type="ECO:0000313" key="7">
    <source>
        <dbReference type="EMBL" id="ABN68727.2"/>
    </source>
</evidence>
<dbReference type="eggNOG" id="KOG2274">
    <property type="taxonomic scope" value="Eukaryota"/>
</dbReference>
<keyword evidence="3" id="KW-0653">Protein transport</keyword>
<dbReference type="HOGENOM" id="CLU_008920_1_1_1"/>
<dbReference type="GO" id="GO:0031267">
    <property type="term" value="F:small GTPase binding"/>
    <property type="evidence" value="ECO:0007669"/>
    <property type="project" value="InterPro"/>
</dbReference>
<dbReference type="PANTHER" id="PTHR10997">
    <property type="entry name" value="IMPORTIN-7, 8, 11"/>
    <property type="match status" value="1"/>
</dbReference>
<dbReference type="OrthoDB" id="431626at2759"/>
<dbReference type="InterPro" id="IPR016024">
    <property type="entry name" value="ARM-type_fold"/>
</dbReference>
<name>A3M0L5_PICST</name>
<gene>
    <name evidence="7" type="ORF">PICST_79723</name>
</gene>
<organism evidence="7 8">
    <name type="scientific">Scheffersomyces stipitis (strain ATCC 58785 / CBS 6054 / NBRC 10063 / NRRL Y-11545)</name>
    <name type="common">Yeast</name>
    <name type="synonym">Pichia stipitis</name>
    <dbReference type="NCBI Taxonomy" id="322104"/>
    <lineage>
        <taxon>Eukaryota</taxon>
        <taxon>Fungi</taxon>
        <taxon>Dikarya</taxon>
        <taxon>Ascomycota</taxon>
        <taxon>Saccharomycotina</taxon>
        <taxon>Pichiomycetes</taxon>
        <taxon>Debaryomycetaceae</taxon>
        <taxon>Scheffersomyces</taxon>
    </lineage>
</organism>
<dbReference type="InterPro" id="IPR011989">
    <property type="entry name" value="ARM-like"/>
</dbReference>
<evidence type="ECO:0000256" key="4">
    <source>
        <dbReference type="ARBA" id="ARBA00023242"/>
    </source>
</evidence>
<dbReference type="GO" id="GO:0005829">
    <property type="term" value="C:cytosol"/>
    <property type="evidence" value="ECO:0007669"/>
    <property type="project" value="TreeGrafter"/>
</dbReference>
<keyword evidence="8" id="KW-1185">Reference proteome</keyword>
<dbReference type="Pfam" id="PF25018">
    <property type="entry name" value="HEAT_IPO9_c"/>
    <property type="match status" value="1"/>
</dbReference>
<proteinExistence type="predicted"/>
<dbReference type="SUPFAM" id="SSF48371">
    <property type="entry name" value="ARM repeat"/>
    <property type="match status" value="1"/>
</dbReference>
<dbReference type="PROSITE" id="PS50166">
    <property type="entry name" value="IMPORTIN_B_NT"/>
    <property type="match status" value="1"/>
</dbReference>
<dbReference type="GO" id="GO:0006606">
    <property type="term" value="P:protein import into nucleus"/>
    <property type="evidence" value="ECO:0007669"/>
    <property type="project" value="TreeGrafter"/>
</dbReference>
<reference evidence="7 8" key="1">
    <citation type="journal article" date="2007" name="Nat. Biotechnol.">
        <title>Genome sequence of the lignocellulose-bioconverting and xylose-fermenting yeast Pichia stipitis.</title>
        <authorList>
            <person name="Jeffries T.W."/>
            <person name="Grigoriev I.V."/>
            <person name="Grimwood J."/>
            <person name="Laplaza J.M."/>
            <person name="Aerts A."/>
            <person name="Salamov A."/>
            <person name="Schmutz J."/>
            <person name="Lindquist E."/>
            <person name="Dehal P."/>
            <person name="Shapiro H."/>
            <person name="Jin Y.S."/>
            <person name="Passoth V."/>
            <person name="Richardson P.M."/>
        </authorList>
    </citation>
    <scope>NUCLEOTIDE SEQUENCE [LARGE SCALE GENOMIC DNA]</scope>
    <source>
        <strain evidence="8">ATCC 58785 / CBS 6054 / NBRC 10063 / NRRL Y-11545</strain>
    </source>
</reference>
<protein>
    <recommendedName>
        <fullName evidence="6">Importin N-terminal domain-containing protein</fullName>
    </recommendedName>
</protein>
<evidence type="ECO:0000259" key="6">
    <source>
        <dbReference type="PROSITE" id="PS50166"/>
    </source>
</evidence>
<dbReference type="FunCoup" id="A3M0L5">
    <property type="interactions" value="1139"/>
</dbReference>
<dbReference type="InParanoid" id="A3M0L5"/>
<dbReference type="InterPro" id="IPR001494">
    <property type="entry name" value="Importin-beta_N"/>
</dbReference>
<feature type="compositionally biased region" description="Acidic residues" evidence="5">
    <location>
        <begin position="952"/>
        <end position="963"/>
    </location>
</feature>
<dbReference type="EMBL" id="CP000502">
    <property type="protein sequence ID" value="ABN68727.2"/>
    <property type="molecule type" value="Genomic_DNA"/>
</dbReference>
<keyword evidence="2" id="KW-0813">Transport</keyword>
<evidence type="ECO:0000313" key="8">
    <source>
        <dbReference type="Proteomes" id="UP000002258"/>
    </source>
</evidence>
<comment type="subcellular location">
    <subcellularLocation>
        <location evidence="1">Nucleus</location>
    </subcellularLocation>
</comment>
<feature type="region of interest" description="Disordered" evidence="5">
    <location>
        <begin position="941"/>
        <end position="963"/>
    </location>
</feature>
<accession>A3M0L5</accession>